<comment type="similarity">
    <text evidence="2">Belongs to the DEAD box helicase family. DDX5/DBP2 subfamily.</text>
</comment>
<dbReference type="SMART" id="SM00490">
    <property type="entry name" value="HELICc"/>
    <property type="match status" value="1"/>
</dbReference>
<dbReference type="SUPFAM" id="SSF52540">
    <property type="entry name" value="P-loop containing nucleoside triphosphate hydrolases"/>
    <property type="match status" value="1"/>
</dbReference>
<dbReference type="PROSITE" id="PS51192">
    <property type="entry name" value="HELICASE_ATP_BIND_1"/>
    <property type="match status" value="1"/>
</dbReference>
<dbReference type="GO" id="GO:0016787">
    <property type="term" value="F:hydrolase activity"/>
    <property type="evidence" value="ECO:0007669"/>
    <property type="project" value="UniProtKB-KW"/>
</dbReference>
<evidence type="ECO:0000259" key="15">
    <source>
        <dbReference type="PROSITE" id="PS51194"/>
    </source>
</evidence>
<dbReference type="SMART" id="SM00487">
    <property type="entry name" value="DEXDc"/>
    <property type="match status" value="1"/>
</dbReference>
<dbReference type="EMBL" id="HBIR01053621">
    <property type="protein sequence ID" value="CAE0589982.1"/>
    <property type="molecule type" value="Transcribed_RNA"/>
</dbReference>
<feature type="domain" description="Helicase ATP-binding" evidence="14">
    <location>
        <begin position="117"/>
        <end position="298"/>
    </location>
</feature>
<dbReference type="Gene3D" id="3.40.50.300">
    <property type="entry name" value="P-loop containing nucleotide triphosphate hydrolases"/>
    <property type="match status" value="2"/>
</dbReference>
<dbReference type="PROSITE" id="PS51194">
    <property type="entry name" value="HELICASE_CTER"/>
    <property type="match status" value="1"/>
</dbReference>
<evidence type="ECO:0000256" key="9">
    <source>
        <dbReference type="ARBA" id="ARBA00022840"/>
    </source>
</evidence>
<feature type="region of interest" description="Disordered" evidence="13">
    <location>
        <begin position="493"/>
        <end position="537"/>
    </location>
</feature>
<dbReference type="InterPro" id="IPR000629">
    <property type="entry name" value="RNA-helicase_DEAD-box_CS"/>
</dbReference>
<evidence type="ECO:0000256" key="2">
    <source>
        <dbReference type="ARBA" id="ARBA00009334"/>
    </source>
</evidence>
<dbReference type="GO" id="GO:0003676">
    <property type="term" value="F:nucleic acid binding"/>
    <property type="evidence" value="ECO:0007669"/>
    <property type="project" value="InterPro"/>
</dbReference>
<evidence type="ECO:0000256" key="6">
    <source>
        <dbReference type="ARBA" id="ARBA00022741"/>
    </source>
</evidence>
<organism evidence="16">
    <name type="scientific">Emiliania huxleyi</name>
    <name type="common">Coccolithophore</name>
    <name type="synonym">Pontosphaera huxleyi</name>
    <dbReference type="NCBI Taxonomy" id="2903"/>
    <lineage>
        <taxon>Eukaryota</taxon>
        <taxon>Haptista</taxon>
        <taxon>Haptophyta</taxon>
        <taxon>Prymnesiophyceae</taxon>
        <taxon>Isochrysidales</taxon>
        <taxon>Noelaerhabdaceae</taxon>
        <taxon>Emiliania</taxon>
    </lineage>
</organism>
<evidence type="ECO:0000256" key="10">
    <source>
        <dbReference type="ARBA" id="ARBA00023242"/>
    </source>
</evidence>
<keyword evidence="9 12" id="KW-0067">ATP-binding</keyword>
<dbReference type="InterPro" id="IPR011545">
    <property type="entry name" value="DEAD/DEAH_box_helicase_dom"/>
</dbReference>
<evidence type="ECO:0000256" key="1">
    <source>
        <dbReference type="ARBA" id="ARBA00004604"/>
    </source>
</evidence>
<keyword evidence="5" id="KW-0698">rRNA processing</keyword>
<dbReference type="AlphaFoldDB" id="A0A7S3TNX8"/>
<evidence type="ECO:0000256" key="8">
    <source>
        <dbReference type="ARBA" id="ARBA00022806"/>
    </source>
</evidence>
<feature type="compositionally biased region" description="Basic and acidic residues" evidence="13">
    <location>
        <begin position="514"/>
        <end position="525"/>
    </location>
</feature>
<evidence type="ECO:0000313" key="16">
    <source>
        <dbReference type="EMBL" id="CAE0589982.1"/>
    </source>
</evidence>
<dbReference type="GO" id="GO:0005524">
    <property type="term" value="F:ATP binding"/>
    <property type="evidence" value="ECO:0007669"/>
    <property type="project" value="UniProtKB-KW"/>
</dbReference>
<keyword evidence="6 12" id="KW-0547">Nucleotide-binding</keyword>
<dbReference type="InterPro" id="IPR044742">
    <property type="entry name" value="DEAD/DEAH_RhlB"/>
</dbReference>
<comment type="function">
    <text evidence="11">ATP-dependent RNA helicase required for 60S ribosomal subunit synthesis. Involved in efficient pre-rRNA processing, predominantly at site A3, which is necessary for the normal formation of 25S and 5.8S rRNAs.</text>
</comment>
<evidence type="ECO:0000256" key="7">
    <source>
        <dbReference type="ARBA" id="ARBA00022801"/>
    </source>
</evidence>
<evidence type="ECO:0000256" key="12">
    <source>
        <dbReference type="RuleBase" id="RU000492"/>
    </source>
</evidence>
<evidence type="ECO:0000256" key="13">
    <source>
        <dbReference type="SAM" id="MobiDB-lite"/>
    </source>
</evidence>
<dbReference type="Pfam" id="PF00271">
    <property type="entry name" value="Helicase_C"/>
    <property type="match status" value="1"/>
</dbReference>
<evidence type="ECO:0000256" key="11">
    <source>
        <dbReference type="ARBA" id="ARBA00037449"/>
    </source>
</evidence>
<dbReference type="InterPro" id="IPR014001">
    <property type="entry name" value="Helicase_ATP-bd"/>
</dbReference>
<reference evidence="16" key="1">
    <citation type="submission" date="2021-01" db="EMBL/GenBank/DDBJ databases">
        <authorList>
            <person name="Corre E."/>
            <person name="Pelletier E."/>
            <person name="Niang G."/>
            <person name="Scheremetjew M."/>
            <person name="Finn R."/>
            <person name="Kale V."/>
            <person name="Holt S."/>
            <person name="Cochrane G."/>
            <person name="Meng A."/>
            <person name="Brown T."/>
            <person name="Cohen L."/>
        </authorList>
    </citation>
    <scope>NUCLEOTIDE SEQUENCE</scope>
    <source>
        <strain evidence="16">379</strain>
    </source>
</reference>
<feature type="domain" description="Helicase C-terminal" evidence="15">
    <location>
        <begin position="332"/>
        <end position="490"/>
    </location>
</feature>
<keyword evidence="4" id="KW-0690">Ribosome biogenesis</keyword>
<dbReference type="InterPro" id="IPR027417">
    <property type="entry name" value="P-loop_NTPase"/>
</dbReference>
<evidence type="ECO:0000256" key="4">
    <source>
        <dbReference type="ARBA" id="ARBA00022517"/>
    </source>
</evidence>
<dbReference type="PANTHER" id="PTHR47958">
    <property type="entry name" value="ATP-DEPENDENT RNA HELICASE DBP3"/>
    <property type="match status" value="1"/>
</dbReference>
<keyword evidence="7 12" id="KW-0378">Hydrolase</keyword>
<dbReference type="CDD" id="cd00268">
    <property type="entry name" value="DEADc"/>
    <property type="match status" value="1"/>
</dbReference>
<keyword evidence="8 12" id="KW-0347">Helicase</keyword>
<feature type="compositionally biased region" description="Low complexity" evidence="13">
    <location>
        <begin position="495"/>
        <end position="504"/>
    </location>
</feature>
<comment type="subcellular location">
    <subcellularLocation>
        <location evidence="1">Nucleus</location>
        <location evidence="1">Nucleolus</location>
    </subcellularLocation>
</comment>
<dbReference type="GO" id="GO:0003724">
    <property type="term" value="F:RNA helicase activity"/>
    <property type="evidence" value="ECO:0007669"/>
    <property type="project" value="UniProtKB-EC"/>
</dbReference>
<dbReference type="InterPro" id="IPR001650">
    <property type="entry name" value="Helicase_C-like"/>
</dbReference>
<dbReference type="PROSITE" id="PS00039">
    <property type="entry name" value="DEAD_ATP_HELICASE"/>
    <property type="match status" value="1"/>
</dbReference>
<protein>
    <recommendedName>
        <fullName evidence="3">RNA helicase</fullName>
        <ecNumber evidence="3">3.6.4.13</ecNumber>
    </recommendedName>
</protein>
<proteinExistence type="inferred from homology"/>
<keyword evidence="10" id="KW-0539">Nucleus</keyword>
<dbReference type="EC" id="3.6.4.13" evidence="3"/>
<sequence>MRRLLAAPRWQRLAALPALPVAHRPCAPLRRAASSLADRPEDAAAAAAAAASAGSFAEQHGITLTGDLGEVDATPATSFAALRRTVGGVDQPLPTAVAHFLHKRGFDAPSPIQAQSLPLTLAGRDVVAIAQTGSGKTLGFLLPLLWEAAAARKADRSTRGPLAFVLAPTRELAQQIHEEARPLAAAFGCRTTCVFGGMRKYLQEREVLMLGGKLDLVVGTPGRLNDMLRDQTIRTKNVRHLVLDEADRMLDMGFEPQLREIVDHLPADGGRQTFMFSATWPSEVRKLAMDFLDDPVRINVGGEDELVAAKSIVQQVRLCDARGAKLIDSSDLIEKMEAAMKEEGHGNARSSRACHTIVFVNRKRDAEMVAEYIERNVEGVRAESLHGDLLQGRRDRVRDNVKSGRAQVLVATDVAARGLDVRTIRQVINYDMPNNMEDYIHRIGRTGRAGASGDAISFFHPDEDAAVAGKLAKVLRDHGQEVSEELHDLVKANSSRRFSTRSFRGNGGQRNRRGGGDRTRSHETARSPTTWHEICTR</sequence>
<evidence type="ECO:0000259" key="14">
    <source>
        <dbReference type="PROSITE" id="PS51192"/>
    </source>
</evidence>
<name>A0A7S3TNX8_EMIHU</name>
<dbReference type="Pfam" id="PF00270">
    <property type="entry name" value="DEAD"/>
    <property type="match status" value="1"/>
</dbReference>
<dbReference type="CDD" id="cd18787">
    <property type="entry name" value="SF2_C_DEAD"/>
    <property type="match status" value="1"/>
</dbReference>
<accession>A0A7S3TNX8</accession>
<gene>
    <name evidence="16" type="ORF">EHUX00137_LOCUS41800</name>
</gene>
<evidence type="ECO:0000256" key="3">
    <source>
        <dbReference type="ARBA" id="ARBA00012552"/>
    </source>
</evidence>
<evidence type="ECO:0000256" key="5">
    <source>
        <dbReference type="ARBA" id="ARBA00022552"/>
    </source>
</evidence>